<dbReference type="RefSeq" id="WP_379750458.1">
    <property type="nucleotide sequence ID" value="NZ_JBHTCP010000048.1"/>
</dbReference>
<proteinExistence type="predicted"/>
<dbReference type="EMBL" id="JBHTCP010000048">
    <property type="protein sequence ID" value="MFC7372892.1"/>
    <property type="molecule type" value="Genomic_DNA"/>
</dbReference>
<reference evidence="2" key="1">
    <citation type="journal article" date="2019" name="Int. J. Syst. Evol. Microbiol.">
        <title>The Global Catalogue of Microorganisms (GCM) 10K type strain sequencing project: providing services to taxonomists for standard genome sequencing and annotation.</title>
        <authorList>
            <consortium name="The Broad Institute Genomics Platform"/>
            <consortium name="The Broad Institute Genome Sequencing Center for Infectious Disease"/>
            <person name="Wu L."/>
            <person name="Ma J."/>
        </authorList>
    </citation>
    <scope>NUCLEOTIDE SEQUENCE [LARGE SCALE GENOMIC DNA]</scope>
    <source>
        <strain evidence="2">NBRC 106396</strain>
    </source>
</reference>
<accession>A0ABW2NU50</accession>
<gene>
    <name evidence="1" type="ORF">ACFQPF_14640</name>
</gene>
<keyword evidence="2" id="KW-1185">Reference proteome</keyword>
<organism evidence="1 2">
    <name type="scientific">Fictibacillus iocasae</name>
    <dbReference type="NCBI Taxonomy" id="2715437"/>
    <lineage>
        <taxon>Bacteria</taxon>
        <taxon>Bacillati</taxon>
        <taxon>Bacillota</taxon>
        <taxon>Bacilli</taxon>
        <taxon>Bacillales</taxon>
        <taxon>Fictibacillaceae</taxon>
        <taxon>Fictibacillus</taxon>
    </lineage>
</organism>
<sequence>MMRMLSWKVVVALQLAVLLFISGSYYAAGMYGKEIAIKTKPVDPSDLLYGDYVTLNYEISDVDPSLWPGKWKSRDEDIYVVLTKDKGQHYTVKKLSKERPEVSGSDVAIKAQAAPGWSETKETISLTYGLERFYVKDNTGTALEKKAGNMTAVVKIAPWGQVRLLELKD</sequence>
<dbReference type="InterPro" id="IPR025833">
    <property type="entry name" value="GDYXXLXY"/>
</dbReference>
<protein>
    <submittedName>
        <fullName evidence="1">GDYXXLXY domain-containing protein</fullName>
    </submittedName>
</protein>
<dbReference type="Pfam" id="PF14345">
    <property type="entry name" value="GDYXXLXY"/>
    <property type="match status" value="1"/>
</dbReference>
<evidence type="ECO:0000313" key="2">
    <source>
        <dbReference type="Proteomes" id="UP001596549"/>
    </source>
</evidence>
<evidence type="ECO:0000313" key="1">
    <source>
        <dbReference type="EMBL" id="MFC7372892.1"/>
    </source>
</evidence>
<dbReference type="Proteomes" id="UP001596549">
    <property type="component" value="Unassembled WGS sequence"/>
</dbReference>
<comment type="caution">
    <text evidence="1">The sequence shown here is derived from an EMBL/GenBank/DDBJ whole genome shotgun (WGS) entry which is preliminary data.</text>
</comment>
<name>A0ABW2NU50_9BACL</name>